<comment type="caution">
    <text evidence="1">The sequence shown here is derived from an EMBL/GenBank/DDBJ whole genome shotgun (WGS) entry which is preliminary data.</text>
</comment>
<name>A0A699ZGB1_HAELA</name>
<dbReference type="EMBL" id="BLLF01001863">
    <property type="protein sequence ID" value="GFH21603.1"/>
    <property type="molecule type" value="Genomic_DNA"/>
</dbReference>
<evidence type="ECO:0000313" key="1">
    <source>
        <dbReference type="EMBL" id="GFH21603.1"/>
    </source>
</evidence>
<dbReference type="AlphaFoldDB" id="A0A699ZGB1"/>
<protein>
    <submittedName>
        <fullName evidence="1">Uncharacterized protein</fullName>
    </submittedName>
</protein>
<gene>
    <name evidence="1" type="ORF">HaLaN_18944</name>
</gene>
<dbReference type="Proteomes" id="UP000485058">
    <property type="component" value="Unassembled WGS sequence"/>
</dbReference>
<proteinExistence type="predicted"/>
<organism evidence="1 2">
    <name type="scientific">Haematococcus lacustris</name>
    <name type="common">Green alga</name>
    <name type="synonym">Haematococcus pluvialis</name>
    <dbReference type="NCBI Taxonomy" id="44745"/>
    <lineage>
        <taxon>Eukaryota</taxon>
        <taxon>Viridiplantae</taxon>
        <taxon>Chlorophyta</taxon>
        <taxon>core chlorophytes</taxon>
        <taxon>Chlorophyceae</taxon>
        <taxon>CS clade</taxon>
        <taxon>Chlamydomonadales</taxon>
        <taxon>Haematococcaceae</taxon>
        <taxon>Haematococcus</taxon>
    </lineage>
</organism>
<keyword evidence="2" id="KW-1185">Reference proteome</keyword>
<accession>A0A699ZGB1</accession>
<sequence length="109" mass="12549">MLRLTFEAEEAMILPVPDTSQLNCVEKRRTRGGLIRHYESPLRSAEDLNSSEGRVIKSTRLGRGEGGTRDWGRALELLRLVLRVNACKKFRTERNRQNDAPRDQTKVTR</sequence>
<evidence type="ECO:0000313" key="2">
    <source>
        <dbReference type="Proteomes" id="UP000485058"/>
    </source>
</evidence>
<reference evidence="1 2" key="1">
    <citation type="submission" date="2020-02" db="EMBL/GenBank/DDBJ databases">
        <title>Draft genome sequence of Haematococcus lacustris strain NIES-144.</title>
        <authorList>
            <person name="Morimoto D."/>
            <person name="Nakagawa S."/>
            <person name="Yoshida T."/>
            <person name="Sawayama S."/>
        </authorList>
    </citation>
    <scope>NUCLEOTIDE SEQUENCE [LARGE SCALE GENOMIC DNA]</scope>
    <source>
        <strain evidence="1 2">NIES-144</strain>
    </source>
</reference>